<accession>A0AAN6YH29</accession>
<dbReference type="EMBL" id="MU858059">
    <property type="protein sequence ID" value="KAK4217550.1"/>
    <property type="molecule type" value="Genomic_DNA"/>
</dbReference>
<feature type="region of interest" description="Disordered" evidence="1">
    <location>
        <begin position="122"/>
        <end position="141"/>
    </location>
</feature>
<reference evidence="2" key="1">
    <citation type="journal article" date="2023" name="Mol. Phylogenet. Evol.">
        <title>Genome-scale phylogeny and comparative genomics of the fungal order Sordariales.</title>
        <authorList>
            <person name="Hensen N."/>
            <person name="Bonometti L."/>
            <person name="Westerberg I."/>
            <person name="Brannstrom I.O."/>
            <person name="Guillou S."/>
            <person name="Cros-Aarteil S."/>
            <person name="Calhoun S."/>
            <person name="Haridas S."/>
            <person name="Kuo A."/>
            <person name="Mondo S."/>
            <person name="Pangilinan J."/>
            <person name="Riley R."/>
            <person name="LaButti K."/>
            <person name="Andreopoulos B."/>
            <person name="Lipzen A."/>
            <person name="Chen C."/>
            <person name="Yan M."/>
            <person name="Daum C."/>
            <person name="Ng V."/>
            <person name="Clum A."/>
            <person name="Steindorff A."/>
            <person name="Ohm R.A."/>
            <person name="Martin F."/>
            <person name="Silar P."/>
            <person name="Natvig D.O."/>
            <person name="Lalanne C."/>
            <person name="Gautier V."/>
            <person name="Ament-Velasquez S.L."/>
            <person name="Kruys A."/>
            <person name="Hutchinson M.I."/>
            <person name="Powell A.J."/>
            <person name="Barry K."/>
            <person name="Miller A.N."/>
            <person name="Grigoriev I.V."/>
            <person name="Debuchy R."/>
            <person name="Gladieux P."/>
            <person name="Hiltunen Thoren M."/>
            <person name="Johannesson H."/>
        </authorList>
    </citation>
    <scope>NUCLEOTIDE SEQUENCE</scope>
    <source>
        <strain evidence="2">PSN293</strain>
    </source>
</reference>
<feature type="compositionally biased region" description="Basic and acidic residues" evidence="1">
    <location>
        <begin position="131"/>
        <end position="141"/>
    </location>
</feature>
<keyword evidence="3" id="KW-1185">Reference proteome</keyword>
<protein>
    <recommendedName>
        <fullName evidence="4">Cupin 2 conserved barrel domain-containing protein</fullName>
    </recommendedName>
</protein>
<evidence type="ECO:0000313" key="3">
    <source>
        <dbReference type="Proteomes" id="UP001301769"/>
    </source>
</evidence>
<reference evidence="2" key="2">
    <citation type="submission" date="2023-05" db="EMBL/GenBank/DDBJ databases">
        <authorList>
            <consortium name="Lawrence Berkeley National Laboratory"/>
            <person name="Steindorff A."/>
            <person name="Hensen N."/>
            <person name="Bonometti L."/>
            <person name="Westerberg I."/>
            <person name="Brannstrom I.O."/>
            <person name="Guillou S."/>
            <person name="Cros-Aarteil S."/>
            <person name="Calhoun S."/>
            <person name="Haridas S."/>
            <person name="Kuo A."/>
            <person name="Mondo S."/>
            <person name="Pangilinan J."/>
            <person name="Riley R."/>
            <person name="Labutti K."/>
            <person name="Andreopoulos B."/>
            <person name="Lipzen A."/>
            <person name="Chen C."/>
            <person name="Yanf M."/>
            <person name="Daum C."/>
            <person name="Ng V."/>
            <person name="Clum A."/>
            <person name="Ohm R."/>
            <person name="Martin F."/>
            <person name="Silar P."/>
            <person name="Natvig D."/>
            <person name="Lalanne C."/>
            <person name="Gautier V."/>
            <person name="Ament-Velasquez S.L."/>
            <person name="Kruys A."/>
            <person name="Hutchinson M.I."/>
            <person name="Powell A.J."/>
            <person name="Barry K."/>
            <person name="Miller A.N."/>
            <person name="Grigoriev I.V."/>
            <person name="Debuchy R."/>
            <person name="Gladieux P."/>
            <person name="Thoren M.H."/>
            <person name="Johannesson H."/>
        </authorList>
    </citation>
    <scope>NUCLEOTIDE SEQUENCE</scope>
    <source>
        <strain evidence="2">PSN293</strain>
    </source>
</reference>
<dbReference type="InterPro" id="IPR011051">
    <property type="entry name" value="RmlC_Cupin_sf"/>
</dbReference>
<evidence type="ECO:0000313" key="2">
    <source>
        <dbReference type="EMBL" id="KAK4217550.1"/>
    </source>
</evidence>
<evidence type="ECO:0000256" key="1">
    <source>
        <dbReference type="SAM" id="MobiDB-lite"/>
    </source>
</evidence>
<dbReference type="InterPro" id="IPR014710">
    <property type="entry name" value="RmlC-like_jellyroll"/>
</dbReference>
<dbReference type="SUPFAM" id="SSF51182">
    <property type="entry name" value="RmlC-like cupins"/>
    <property type="match status" value="1"/>
</dbReference>
<comment type="caution">
    <text evidence="2">The sequence shown here is derived from an EMBL/GenBank/DDBJ whole genome shotgun (WGS) entry which is preliminary data.</text>
</comment>
<dbReference type="AlphaFoldDB" id="A0AAN6YH29"/>
<feature type="compositionally biased region" description="Polar residues" evidence="1">
    <location>
        <begin position="38"/>
        <end position="51"/>
    </location>
</feature>
<name>A0AAN6YH29_9PEZI</name>
<organism evidence="2 3">
    <name type="scientific">Rhypophila decipiens</name>
    <dbReference type="NCBI Taxonomy" id="261697"/>
    <lineage>
        <taxon>Eukaryota</taxon>
        <taxon>Fungi</taxon>
        <taxon>Dikarya</taxon>
        <taxon>Ascomycota</taxon>
        <taxon>Pezizomycotina</taxon>
        <taxon>Sordariomycetes</taxon>
        <taxon>Sordariomycetidae</taxon>
        <taxon>Sordariales</taxon>
        <taxon>Naviculisporaceae</taxon>
        <taxon>Rhypophila</taxon>
    </lineage>
</organism>
<proteinExistence type="predicted"/>
<gene>
    <name evidence="2" type="ORF">QBC37DRAFT_369974</name>
</gene>
<dbReference type="Proteomes" id="UP001301769">
    <property type="component" value="Unassembled WGS sequence"/>
</dbReference>
<evidence type="ECO:0008006" key="4">
    <source>
        <dbReference type="Google" id="ProtNLM"/>
    </source>
</evidence>
<dbReference type="Gene3D" id="2.60.120.10">
    <property type="entry name" value="Jelly Rolls"/>
    <property type="match status" value="1"/>
</dbReference>
<feature type="region of interest" description="Disordered" evidence="1">
    <location>
        <begin position="33"/>
        <end position="61"/>
    </location>
</feature>
<sequence length="224" mass="24070">MAALLPIISEILPMIMPSSISVTKASDVFPPTLHVAPDTTTEQQNGSPSSSVEKDKTKRPGIKVISRDAMVNKTDKMCASVLILPPKSTSTIRHNGEQDAIIYAALGSGILLSSPKDDEEPIAIAVPKPNGTKDSKAPKAEESIIQEPQPVRYPLEKGDFAFIPAWTEHQALNESDTEDAVWVVTRSGSSPVEVHLTDWGGAEVKAEQGPSSSSNFLKKTLFNI</sequence>